<evidence type="ECO:0000256" key="1">
    <source>
        <dbReference type="SAM" id="Phobius"/>
    </source>
</evidence>
<keyword evidence="1" id="KW-0812">Transmembrane</keyword>
<dbReference type="Gene3D" id="1.20.120.20">
    <property type="entry name" value="Apolipoprotein"/>
    <property type="match status" value="1"/>
</dbReference>
<comment type="caution">
    <text evidence="4">The sequence shown here is derived from an EMBL/GenBank/DDBJ whole genome shotgun (WGS) entry which is preliminary data.</text>
</comment>
<evidence type="ECO:0000256" key="2">
    <source>
        <dbReference type="SAM" id="SignalP"/>
    </source>
</evidence>
<evidence type="ECO:0000313" key="4">
    <source>
        <dbReference type="EMBL" id="KAH9526081.1"/>
    </source>
</evidence>
<reference evidence="4" key="1">
    <citation type="submission" date="2013-05" db="EMBL/GenBank/DDBJ databases">
        <authorList>
            <person name="Yim A.K.Y."/>
            <person name="Chan T.F."/>
            <person name="Ji K.M."/>
            <person name="Liu X.Y."/>
            <person name="Zhou J.W."/>
            <person name="Li R.Q."/>
            <person name="Yang K.Y."/>
            <person name="Li J."/>
            <person name="Li M."/>
            <person name="Law P.T.W."/>
            <person name="Wu Y.L."/>
            <person name="Cai Z.L."/>
            <person name="Qin H."/>
            <person name="Bao Y."/>
            <person name="Leung R.K.K."/>
            <person name="Ng P.K.S."/>
            <person name="Zou J."/>
            <person name="Zhong X.J."/>
            <person name="Ran P.X."/>
            <person name="Zhong N.S."/>
            <person name="Liu Z.G."/>
            <person name="Tsui S.K.W."/>
        </authorList>
    </citation>
    <scope>NUCLEOTIDE SEQUENCE</scope>
    <source>
        <strain evidence="4">Derf</strain>
        <tissue evidence="4">Whole organism</tissue>
    </source>
</reference>
<reference evidence="3" key="3">
    <citation type="journal article" date="2021" name="World Allergy Organ. J.">
        <title>Chromosome-level assembly of Dermatophagoides farinae genome and transcriptome reveals two novel allergens Der f 37 and Der f 39.</title>
        <authorList>
            <person name="Chen J."/>
            <person name="Cai Z."/>
            <person name="Fan D."/>
            <person name="Hu J."/>
            <person name="Hou Y."/>
            <person name="He Y."/>
            <person name="Zhang Z."/>
            <person name="Zhao Z."/>
            <person name="Gao P."/>
            <person name="Hu W."/>
            <person name="Sun J."/>
            <person name="Li J."/>
            <person name="Ji K."/>
        </authorList>
    </citation>
    <scope>NUCLEOTIDE SEQUENCE</scope>
    <source>
        <strain evidence="3">JKM2019</strain>
    </source>
</reference>
<keyword evidence="1" id="KW-0472">Membrane</keyword>
<evidence type="ECO:0000313" key="3">
    <source>
        <dbReference type="EMBL" id="KAH7640580.1"/>
    </source>
</evidence>
<proteinExistence type="predicted"/>
<reference evidence="4" key="4">
    <citation type="journal article" date="2022" name="Res Sq">
        <title>Comparative Genomics Reveals Insights into the Divergent Evolution of Astigmatic Mites and Household Pest Adaptations.</title>
        <authorList>
            <person name="Xiong Q."/>
            <person name="Wan A.T.-Y."/>
            <person name="Liu X.-Y."/>
            <person name="Fung C.S.-H."/>
            <person name="Xiao X."/>
            <person name="Malainual N."/>
            <person name="Hou J."/>
            <person name="Wang L."/>
            <person name="Wang M."/>
            <person name="Yang K."/>
            <person name="Cui Y."/>
            <person name="Leung E."/>
            <person name="Nong W."/>
            <person name="Shin S.-K."/>
            <person name="Au S."/>
            <person name="Jeong K.Y."/>
            <person name="Chew F.T."/>
            <person name="Hui J."/>
            <person name="Leung T.F."/>
            <person name="Tungtrongchitr A."/>
            <person name="Zhong N."/>
            <person name="Liu Z."/>
            <person name="Tsui S."/>
        </authorList>
    </citation>
    <scope>NUCLEOTIDE SEQUENCE</scope>
    <source>
        <strain evidence="4">Derf</strain>
        <tissue evidence="4">Whole organism</tissue>
    </source>
</reference>
<protein>
    <submittedName>
        <fullName evidence="4">Uncharacterized protein</fullName>
    </submittedName>
</protein>
<keyword evidence="2" id="KW-0732">Signal</keyword>
<dbReference type="Proteomes" id="UP000790347">
    <property type="component" value="Unassembled WGS sequence"/>
</dbReference>
<dbReference type="EMBL" id="ASGP02000001">
    <property type="protein sequence ID" value="KAH9526081.1"/>
    <property type="molecule type" value="Genomic_DNA"/>
</dbReference>
<name>A0A922I6V9_DERFA</name>
<sequence>MKRIIIMMTIVVVLCMALLINGNPTDAESSMEQAKKAVSDAADKVKEAAGDVAESVQDAVNKTVEGVGDMANKVAEGMPKMNTFNKSSSLQANTMIAMITSVFLMICLNHF</sequence>
<feature type="transmembrane region" description="Helical" evidence="1">
    <location>
        <begin position="90"/>
        <end position="108"/>
    </location>
</feature>
<dbReference type="EMBL" id="SDOV01000005">
    <property type="protein sequence ID" value="KAH7640580.1"/>
    <property type="molecule type" value="Genomic_DNA"/>
</dbReference>
<feature type="signal peptide" evidence="2">
    <location>
        <begin position="1"/>
        <end position="22"/>
    </location>
</feature>
<evidence type="ECO:0000313" key="5">
    <source>
        <dbReference type="Proteomes" id="UP000790347"/>
    </source>
</evidence>
<gene>
    <name evidence="4" type="ORF">DERF_000198</name>
    <name evidence="3" type="ORF">HUG17_8049</name>
</gene>
<organism evidence="4 5">
    <name type="scientific">Dermatophagoides farinae</name>
    <name type="common">American house dust mite</name>
    <dbReference type="NCBI Taxonomy" id="6954"/>
    <lineage>
        <taxon>Eukaryota</taxon>
        <taxon>Metazoa</taxon>
        <taxon>Ecdysozoa</taxon>
        <taxon>Arthropoda</taxon>
        <taxon>Chelicerata</taxon>
        <taxon>Arachnida</taxon>
        <taxon>Acari</taxon>
        <taxon>Acariformes</taxon>
        <taxon>Sarcoptiformes</taxon>
        <taxon>Astigmata</taxon>
        <taxon>Psoroptidia</taxon>
        <taxon>Analgoidea</taxon>
        <taxon>Pyroglyphidae</taxon>
        <taxon>Dermatophagoidinae</taxon>
        <taxon>Dermatophagoides</taxon>
    </lineage>
</organism>
<accession>A0A922I6V9</accession>
<dbReference type="Proteomes" id="UP000828236">
    <property type="component" value="Unassembled WGS sequence"/>
</dbReference>
<keyword evidence="1" id="KW-1133">Transmembrane helix</keyword>
<keyword evidence="5" id="KW-1185">Reference proteome</keyword>
<feature type="chain" id="PRO_5038276965" evidence="2">
    <location>
        <begin position="23"/>
        <end position="111"/>
    </location>
</feature>
<reference evidence="3" key="2">
    <citation type="submission" date="2020-06" db="EMBL/GenBank/DDBJ databases">
        <authorList>
            <person name="Ji K."/>
            <person name="Li J."/>
        </authorList>
    </citation>
    <scope>NUCLEOTIDE SEQUENCE</scope>
    <source>
        <strain evidence="3">JKM2019</strain>
        <tissue evidence="3">Whole body</tissue>
    </source>
</reference>
<dbReference type="AlphaFoldDB" id="A0A922I6V9"/>